<dbReference type="InterPro" id="IPR044861">
    <property type="entry name" value="IPNS-like_FE2OG_OXY"/>
</dbReference>
<reference evidence="2" key="1">
    <citation type="submission" date="2023-04" db="EMBL/GenBank/DDBJ databases">
        <authorList>
            <person name="Vijverberg K."/>
            <person name="Xiong W."/>
            <person name="Schranz E."/>
        </authorList>
    </citation>
    <scope>NUCLEOTIDE SEQUENCE</scope>
</reference>
<evidence type="ECO:0000259" key="1">
    <source>
        <dbReference type="PROSITE" id="PS51471"/>
    </source>
</evidence>
<dbReference type="Pfam" id="PF03171">
    <property type="entry name" value="2OG-FeII_Oxy"/>
    <property type="match status" value="1"/>
</dbReference>
<dbReference type="SUPFAM" id="SSF51197">
    <property type="entry name" value="Clavaminate synthase-like"/>
    <property type="match status" value="1"/>
</dbReference>
<dbReference type="Proteomes" id="UP001177003">
    <property type="component" value="Chromosome 3"/>
</dbReference>
<feature type="domain" description="Fe2OG dioxygenase" evidence="1">
    <location>
        <begin position="22"/>
        <end position="122"/>
    </location>
</feature>
<dbReference type="Gene3D" id="2.60.120.330">
    <property type="entry name" value="B-lactam Antibiotic, Isopenicillin N Synthase, Chain"/>
    <property type="match status" value="1"/>
</dbReference>
<dbReference type="InterPro" id="IPR005123">
    <property type="entry name" value="Oxoglu/Fe-dep_dioxygenase_dom"/>
</dbReference>
<sequence>MLDGFSKKKLNAEHLIKLGCAKGLAILGHFYPPCPQPKLAIGTSTHTDNTFITILLQDQIGGLQVLHQNHWIDIPPNPKALVVNVGDLLQLISNDKFFSAQHRVLANKIGPRVSLASFFTTGSLQTSMVCEPIKELISEENPVKYRSTTVKEYHEHFNSKGLDGTSALLRFKI</sequence>
<dbReference type="InterPro" id="IPR050231">
    <property type="entry name" value="Iron_ascorbate_oxido_reductase"/>
</dbReference>
<proteinExistence type="predicted"/>
<dbReference type="PROSITE" id="PS51471">
    <property type="entry name" value="FE2OG_OXY"/>
    <property type="match status" value="1"/>
</dbReference>
<evidence type="ECO:0000313" key="2">
    <source>
        <dbReference type="EMBL" id="CAI9277734.1"/>
    </source>
</evidence>
<dbReference type="PANTHER" id="PTHR47990">
    <property type="entry name" value="2-OXOGLUTARATE (2OG) AND FE(II)-DEPENDENT OXYGENASE SUPERFAMILY PROTEIN-RELATED"/>
    <property type="match status" value="1"/>
</dbReference>
<accession>A0AA36DZP6</accession>
<dbReference type="EMBL" id="OX465079">
    <property type="protein sequence ID" value="CAI9277734.1"/>
    <property type="molecule type" value="Genomic_DNA"/>
</dbReference>
<name>A0AA36DZP6_LACSI</name>
<dbReference type="InterPro" id="IPR027443">
    <property type="entry name" value="IPNS-like_sf"/>
</dbReference>
<gene>
    <name evidence="2" type="ORF">LSALG_LOCUS17645</name>
</gene>
<evidence type="ECO:0000313" key="3">
    <source>
        <dbReference type="Proteomes" id="UP001177003"/>
    </source>
</evidence>
<organism evidence="2 3">
    <name type="scientific">Lactuca saligna</name>
    <name type="common">Willowleaf lettuce</name>
    <dbReference type="NCBI Taxonomy" id="75948"/>
    <lineage>
        <taxon>Eukaryota</taxon>
        <taxon>Viridiplantae</taxon>
        <taxon>Streptophyta</taxon>
        <taxon>Embryophyta</taxon>
        <taxon>Tracheophyta</taxon>
        <taxon>Spermatophyta</taxon>
        <taxon>Magnoliopsida</taxon>
        <taxon>eudicotyledons</taxon>
        <taxon>Gunneridae</taxon>
        <taxon>Pentapetalae</taxon>
        <taxon>asterids</taxon>
        <taxon>campanulids</taxon>
        <taxon>Asterales</taxon>
        <taxon>Asteraceae</taxon>
        <taxon>Cichorioideae</taxon>
        <taxon>Cichorieae</taxon>
        <taxon>Lactucinae</taxon>
        <taxon>Lactuca</taxon>
    </lineage>
</organism>
<protein>
    <recommendedName>
        <fullName evidence="1">Fe2OG dioxygenase domain-containing protein</fullName>
    </recommendedName>
</protein>
<keyword evidence="3" id="KW-1185">Reference proteome</keyword>
<dbReference type="AlphaFoldDB" id="A0AA36DZP6"/>